<dbReference type="EMBL" id="LFZO01000435">
    <property type="protein sequence ID" value="KXT08514.1"/>
    <property type="molecule type" value="Genomic_DNA"/>
</dbReference>
<feature type="chain" id="PRO_5007230273" description="Neutral protease 2" evidence="15">
    <location>
        <begin position="18"/>
        <end position="360"/>
    </location>
</feature>
<evidence type="ECO:0000313" key="18">
    <source>
        <dbReference type="Proteomes" id="UP000073492"/>
    </source>
</evidence>
<keyword evidence="10 14" id="KW-0862">Zinc</keyword>
<evidence type="ECO:0000313" key="17">
    <source>
        <dbReference type="EMBL" id="KXT08514.1"/>
    </source>
</evidence>
<sequence length="360" mass="38784">MKLAILSVAALVASVSAGAIDLQKRDTPLQVQLSQVDGDNSKVKVEVTNTGSQGYNLFYKGSFLDGDSPVDKFVVQGTAQRANFNGVLLRMSTRNLTASEFVPLESGQTIETEIDVAELYDVESTDSYAVRAVGSMPYAELGTTKLTGKSVAFSSNTITMDIDGDMAMKVPYAIDTGHQRRTTLNTDGCSSERSQTIRNALENCAKLASNAASAAQSGHALKQYFKTTSTSAANTIAARFRAVAKDCGSQTDGATETSCDDYYGYCQQGVLAYTLPRYNYVAYCDLFYQVLDPVSQQCHDQDQATTVLHEETHAPAVYRPGTEDYAYGYEAAQDLTSQQAINNADSYALYANALYAGCAS</sequence>
<evidence type="ECO:0000256" key="9">
    <source>
        <dbReference type="ARBA" id="ARBA00022801"/>
    </source>
</evidence>
<dbReference type="InterPro" id="IPR029463">
    <property type="entry name" value="Lys_MEP"/>
</dbReference>
<keyword evidence="12" id="KW-0865">Zymogen</keyword>
<evidence type="ECO:0000256" key="2">
    <source>
        <dbReference type="ARBA" id="ARBA00004613"/>
    </source>
</evidence>
<feature type="binding site" evidence="14">
    <location>
        <position position="324"/>
    </location>
    <ligand>
        <name>Zn(2+)</name>
        <dbReference type="ChEBI" id="CHEBI:29105"/>
        <note>catalytic</note>
    </ligand>
</feature>
<dbReference type="GO" id="GO:0004222">
    <property type="term" value="F:metalloendopeptidase activity"/>
    <property type="evidence" value="ECO:0007669"/>
    <property type="project" value="InterPro"/>
</dbReference>
<evidence type="ECO:0000256" key="14">
    <source>
        <dbReference type="PIRSR" id="PIRSR601384-2"/>
    </source>
</evidence>
<dbReference type="GO" id="GO:0006508">
    <property type="term" value="P:proteolysis"/>
    <property type="evidence" value="ECO:0007669"/>
    <property type="project" value="UniProtKB-KW"/>
</dbReference>
<evidence type="ECO:0000256" key="4">
    <source>
        <dbReference type="ARBA" id="ARBA00022525"/>
    </source>
</evidence>
<dbReference type="PRINTS" id="PR00768">
    <property type="entry name" value="DEUTEROLYSIN"/>
</dbReference>
<feature type="domain" description="Lysine-specific metallo-endopeptidase" evidence="16">
    <location>
        <begin position="209"/>
        <end position="352"/>
    </location>
</feature>
<keyword evidence="5 15" id="KW-0645">Protease</keyword>
<gene>
    <name evidence="17" type="ORF">AC579_979</name>
</gene>
<comment type="catalytic activity">
    <reaction evidence="1 15">
        <text>Preferential cleavage of bonds with hydrophobic residues in P1'. Also 3-Asn-|-Gln-4 and 8-Gly-|-Ser-9 bonds in insulin B chain.</text>
        <dbReference type="EC" id="3.4.24.39"/>
    </reaction>
</comment>
<feature type="active site" evidence="13">
    <location>
        <position position="310"/>
    </location>
</feature>
<dbReference type="Gene3D" id="3.40.390.10">
    <property type="entry name" value="Collagenase (Catalytic Domain)"/>
    <property type="match status" value="1"/>
</dbReference>
<evidence type="ECO:0000256" key="6">
    <source>
        <dbReference type="ARBA" id="ARBA00022685"/>
    </source>
</evidence>
<dbReference type="PANTHER" id="PTHR37016:SF3">
    <property type="entry name" value="NEUTRAL PROTEASE 2-RELATED"/>
    <property type="match status" value="1"/>
</dbReference>
<keyword evidence="11 15" id="KW-0482">Metalloprotease</keyword>
<dbReference type="PANTHER" id="PTHR37016">
    <property type="match status" value="1"/>
</dbReference>
<comment type="cofactor">
    <cofactor evidence="14 15">
        <name>Zn(2+)</name>
        <dbReference type="ChEBI" id="CHEBI:29105"/>
    </cofactor>
    <text evidence="14 15">Binds 1 zinc ion per subunit.</text>
</comment>
<reference evidence="17 18" key="1">
    <citation type="submission" date="2015-07" db="EMBL/GenBank/DDBJ databases">
        <title>Comparative genomics of the Sigatoka disease complex on banana suggests a link between parallel evolutionary changes in Pseudocercospora fijiensis and Pseudocercospora eumusae and increased virulence on the banana host.</title>
        <authorList>
            <person name="Chang T.-C."/>
            <person name="Salvucci A."/>
            <person name="Crous P.W."/>
            <person name="Stergiopoulos I."/>
        </authorList>
    </citation>
    <scope>NUCLEOTIDE SEQUENCE [LARGE SCALE GENOMIC DNA]</scope>
    <source>
        <strain evidence="17 18">CBS 116634</strain>
    </source>
</reference>
<evidence type="ECO:0000259" key="16">
    <source>
        <dbReference type="SMART" id="SM01351"/>
    </source>
</evidence>
<dbReference type="EC" id="3.4.24.39" evidence="15"/>
<feature type="binding site" evidence="14">
    <location>
        <position position="309"/>
    </location>
    <ligand>
        <name>Zn(2+)</name>
        <dbReference type="ChEBI" id="CHEBI:29105"/>
        <note>catalytic</note>
    </ligand>
</feature>
<dbReference type="InterPro" id="IPR001384">
    <property type="entry name" value="Peptidase_M35"/>
</dbReference>
<dbReference type="SUPFAM" id="SSF55486">
    <property type="entry name" value="Metalloproteases ('zincins'), catalytic domain"/>
    <property type="match status" value="1"/>
</dbReference>
<dbReference type="SMART" id="SM01351">
    <property type="entry name" value="Aspzincin_M35"/>
    <property type="match status" value="1"/>
</dbReference>
<dbReference type="Gene3D" id="2.60.40.2970">
    <property type="match status" value="1"/>
</dbReference>
<evidence type="ECO:0000256" key="7">
    <source>
        <dbReference type="ARBA" id="ARBA00022723"/>
    </source>
</evidence>
<dbReference type="Proteomes" id="UP000073492">
    <property type="component" value="Unassembled WGS sequence"/>
</dbReference>
<evidence type="ECO:0000256" key="15">
    <source>
        <dbReference type="RuleBase" id="RU361126"/>
    </source>
</evidence>
<dbReference type="InterPro" id="IPR050414">
    <property type="entry name" value="Fungal_M35_metalloproteases"/>
</dbReference>
<comment type="function">
    <text evidence="15">Secreted metalloproteinase that allows assimilation of proteinaceous substrates. Shows high activities on basic nuclear substrates such as histone and protamine.</text>
</comment>
<protein>
    <recommendedName>
        <fullName evidence="15">Neutral protease 2</fullName>
        <ecNumber evidence="15">3.4.24.39</ecNumber>
    </recommendedName>
    <alternativeName>
        <fullName evidence="15">Deuterolysin</fullName>
    </alternativeName>
</protein>
<evidence type="ECO:0000256" key="5">
    <source>
        <dbReference type="ARBA" id="ARBA00022670"/>
    </source>
</evidence>
<name>A0A139I1B0_9PEZI</name>
<evidence type="ECO:0000256" key="1">
    <source>
        <dbReference type="ARBA" id="ARBA00001187"/>
    </source>
</evidence>
<dbReference type="AlphaFoldDB" id="A0A139I1B0"/>
<comment type="subcellular location">
    <subcellularLocation>
        <location evidence="2 15">Secreted</location>
    </subcellularLocation>
</comment>
<evidence type="ECO:0000256" key="8">
    <source>
        <dbReference type="ARBA" id="ARBA00022729"/>
    </source>
</evidence>
<feature type="signal peptide" evidence="15">
    <location>
        <begin position="1"/>
        <end position="17"/>
    </location>
</feature>
<feature type="binding site" evidence="14">
    <location>
        <position position="313"/>
    </location>
    <ligand>
        <name>Zn(2+)</name>
        <dbReference type="ChEBI" id="CHEBI:29105"/>
        <note>catalytic</note>
    </ligand>
</feature>
<evidence type="ECO:0000256" key="11">
    <source>
        <dbReference type="ARBA" id="ARBA00023049"/>
    </source>
</evidence>
<keyword evidence="9 15" id="KW-0378">Hydrolase</keyword>
<comment type="similarity">
    <text evidence="3 15">Belongs to the peptidase M35 family.</text>
</comment>
<dbReference type="GO" id="GO:0046872">
    <property type="term" value="F:metal ion binding"/>
    <property type="evidence" value="ECO:0007669"/>
    <property type="project" value="UniProtKB-KW"/>
</dbReference>
<evidence type="ECO:0000256" key="13">
    <source>
        <dbReference type="PIRSR" id="PIRSR601384-1"/>
    </source>
</evidence>
<accession>A0A139I1B0</accession>
<dbReference type="CDD" id="cd11008">
    <property type="entry name" value="M35_deuterolysin_like"/>
    <property type="match status" value="1"/>
</dbReference>
<keyword evidence="4 15" id="KW-0964">Secreted</keyword>
<dbReference type="InterPro" id="IPR024079">
    <property type="entry name" value="MetalloPept_cat_dom_sf"/>
</dbReference>
<keyword evidence="8 15" id="KW-0732">Signal</keyword>
<dbReference type="OrthoDB" id="2338662at2759"/>
<evidence type="ECO:0000256" key="10">
    <source>
        <dbReference type="ARBA" id="ARBA00022833"/>
    </source>
</evidence>
<proteinExistence type="inferred from homology"/>
<keyword evidence="18" id="KW-1185">Reference proteome</keyword>
<dbReference type="GO" id="GO:0005576">
    <property type="term" value="C:extracellular region"/>
    <property type="evidence" value="ECO:0007669"/>
    <property type="project" value="UniProtKB-SubCell"/>
</dbReference>
<evidence type="ECO:0000256" key="12">
    <source>
        <dbReference type="ARBA" id="ARBA00023145"/>
    </source>
</evidence>
<comment type="caution">
    <text evidence="17">The sequence shown here is derived from an EMBL/GenBank/DDBJ whole genome shotgun (WGS) entry which is preliminary data.</text>
</comment>
<organism evidence="17 18">
    <name type="scientific">Pseudocercospora musae</name>
    <dbReference type="NCBI Taxonomy" id="113226"/>
    <lineage>
        <taxon>Eukaryota</taxon>
        <taxon>Fungi</taxon>
        <taxon>Dikarya</taxon>
        <taxon>Ascomycota</taxon>
        <taxon>Pezizomycotina</taxon>
        <taxon>Dothideomycetes</taxon>
        <taxon>Dothideomycetidae</taxon>
        <taxon>Mycosphaerellales</taxon>
        <taxon>Mycosphaerellaceae</taxon>
        <taxon>Pseudocercospora</taxon>
    </lineage>
</organism>
<dbReference type="Pfam" id="PF02102">
    <property type="entry name" value="Peptidase_M35"/>
    <property type="match status" value="1"/>
</dbReference>
<keyword evidence="6 15" id="KW-0165">Cleavage on pair of basic residues</keyword>
<evidence type="ECO:0000256" key="3">
    <source>
        <dbReference type="ARBA" id="ARBA00010279"/>
    </source>
</evidence>
<keyword evidence="7 14" id="KW-0479">Metal-binding</keyword>